<feature type="signal peptide" evidence="1">
    <location>
        <begin position="1"/>
        <end position="21"/>
    </location>
</feature>
<keyword evidence="1" id="KW-0732">Signal</keyword>
<organism evidence="2 3">
    <name type="scientific">Mangrovivirga halotolerans</name>
    <dbReference type="NCBI Taxonomy" id="2993936"/>
    <lineage>
        <taxon>Bacteria</taxon>
        <taxon>Pseudomonadati</taxon>
        <taxon>Bacteroidota</taxon>
        <taxon>Cytophagia</taxon>
        <taxon>Cytophagales</taxon>
        <taxon>Mangrovivirgaceae</taxon>
        <taxon>Mangrovivirga</taxon>
    </lineage>
</organism>
<reference evidence="2 3" key="1">
    <citation type="submission" date="2022-11" db="EMBL/GenBank/DDBJ databases">
        <title>The characterization of three novel Bacteroidetes species and genomic analysis of their roles in tidal elemental geochemical cycles.</title>
        <authorList>
            <person name="Ma K."/>
        </authorList>
    </citation>
    <scope>NUCLEOTIDE SEQUENCE [LARGE SCALE GENOMIC DNA]</scope>
    <source>
        <strain evidence="2 3">M17</strain>
    </source>
</reference>
<proteinExistence type="predicted"/>
<feature type="chain" id="PRO_5045288428" evidence="1">
    <location>
        <begin position="22"/>
        <end position="540"/>
    </location>
</feature>
<accession>A0ABT3RS74</accession>
<evidence type="ECO:0000256" key="1">
    <source>
        <dbReference type="SAM" id="SignalP"/>
    </source>
</evidence>
<protein>
    <submittedName>
        <fullName evidence="2">Uncharacterized protein</fullName>
    </submittedName>
</protein>
<dbReference type="RefSeq" id="WP_266057091.1">
    <property type="nucleotide sequence ID" value="NZ_JAPFQN010000006.1"/>
</dbReference>
<comment type="caution">
    <text evidence="2">The sequence shown here is derived from an EMBL/GenBank/DDBJ whole genome shotgun (WGS) entry which is preliminary data.</text>
</comment>
<keyword evidence="3" id="KW-1185">Reference proteome</keyword>
<evidence type="ECO:0000313" key="3">
    <source>
        <dbReference type="Proteomes" id="UP001209885"/>
    </source>
</evidence>
<sequence>MKRVCFTLFVALFLFNNHTNAQKGNTKYDLKWGEKQRRRAEESFNHYAGHDESGHYIVNVQALAFNTKTYFVKLDNDLNEVKEEQFKVKVNGKKCTIQKLIFLNGQLTAISSVKNKETNGLDLVAHKVNKNTFEVDESDYKILGRMENTSILDENYGIYINLSSDTSKIAITTANPTDPNENAFYTFEIFDSNLQSLWKKDLELPVESKLAVIKNIRVSNDGNIHLLYKEYYEKKESFLSDYKGNISKEYRKKVEPNYTYKILSVRNNGDKGEVNIRDNDEYFYDLALKLDNAGNVICTGYFSRLKPNNVAGIYFLKINSESGRILKRVHNDLPQNVISLDFKYRNDVKSVTKDKENEANELKHFDLDYLRVLEDGNIILTGEFHHVNSVYVSPTENKYYHHIRDIMIIKLSPEGEIVWGTKIAKDQRDKYLGSYNAFVNGNDIYLLYNGTKANIDLEPGDKIYSTGGYNGYAALLVRVDANAKVEKSVLFEKDEVDLYFKPIKGNQLDENQRFIYTMKGRKECFLLLKLRNSSDESLGQ</sequence>
<gene>
    <name evidence="2" type="ORF">OO013_12215</name>
</gene>
<name>A0ABT3RS74_9BACT</name>
<dbReference type="Proteomes" id="UP001209885">
    <property type="component" value="Unassembled WGS sequence"/>
</dbReference>
<dbReference type="EMBL" id="JAPFQN010000006">
    <property type="protein sequence ID" value="MCX2744638.1"/>
    <property type="molecule type" value="Genomic_DNA"/>
</dbReference>
<evidence type="ECO:0000313" key="2">
    <source>
        <dbReference type="EMBL" id="MCX2744638.1"/>
    </source>
</evidence>